<dbReference type="SMART" id="SM00471">
    <property type="entry name" value="HDc"/>
    <property type="match status" value="1"/>
</dbReference>
<dbReference type="PANTHER" id="PTHR11845">
    <property type="entry name" value="5'-DEOXYNUCLEOTIDASE HDDC2"/>
    <property type="match status" value="1"/>
</dbReference>
<evidence type="ECO:0000256" key="1">
    <source>
        <dbReference type="ARBA" id="ARBA00001638"/>
    </source>
</evidence>
<comment type="cofactor">
    <cofactor evidence="2">
        <name>Mn(2+)</name>
        <dbReference type="ChEBI" id="CHEBI:29035"/>
    </cofactor>
</comment>
<dbReference type="PANTHER" id="PTHR11845:SF13">
    <property type="entry name" value="5'-DEOXYNUCLEOTIDASE HDDC2"/>
    <property type="match status" value="1"/>
</dbReference>
<keyword evidence="6" id="KW-0479">Metal-binding</keyword>
<evidence type="ECO:0000256" key="5">
    <source>
        <dbReference type="ARBA" id="ARBA00012964"/>
    </source>
</evidence>
<evidence type="ECO:0000313" key="9">
    <source>
        <dbReference type="EMBL" id="HGH62142.1"/>
    </source>
</evidence>
<dbReference type="EC" id="3.1.3.89" evidence="5"/>
<feature type="domain" description="HD/PDEase" evidence="8">
    <location>
        <begin position="30"/>
        <end position="142"/>
    </location>
</feature>
<gene>
    <name evidence="9" type="ORF">ENV54_12685</name>
</gene>
<dbReference type="Gene3D" id="1.10.3210.10">
    <property type="entry name" value="Hypothetical protein af1432"/>
    <property type="match status" value="1"/>
</dbReference>
<evidence type="ECO:0000259" key="8">
    <source>
        <dbReference type="SMART" id="SM00471"/>
    </source>
</evidence>
<organism evidence="9">
    <name type="scientific">Desulfomonile tiedjei</name>
    <dbReference type="NCBI Taxonomy" id="2358"/>
    <lineage>
        <taxon>Bacteria</taxon>
        <taxon>Pseudomonadati</taxon>
        <taxon>Thermodesulfobacteriota</taxon>
        <taxon>Desulfomonilia</taxon>
        <taxon>Desulfomonilales</taxon>
        <taxon>Desulfomonilaceae</taxon>
        <taxon>Desulfomonile</taxon>
    </lineage>
</organism>
<dbReference type="InterPro" id="IPR006674">
    <property type="entry name" value="HD_domain"/>
</dbReference>
<dbReference type="InterPro" id="IPR039356">
    <property type="entry name" value="YfbR/HDDC2"/>
</dbReference>
<protein>
    <recommendedName>
        <fullName evidence="5">5'-deoxynucleotidase</fullName>
        <ecNumber evidence="5">3.1.3.89</ecNumber>
    </recommendedName>
</protein>
<name>A0A7C4ATM5_9BACT</name>
<dbReference type="InterPro" id="IPR003607">
    <property type="entry name" value="HD/PDEase_dom"/>
</dbReference>
<comment type="cofactor">
    <cofactor evidence="3">
        <name>Co(2+)</name>
        <dbReference type="ChEBI" id="CHEBI:48828"/>
    </cofactor>
</comment>
<evidence type="ECO:0000256" key="7">
    <source>
        <dbReference type="ARBA" id="ARBA00022801"/>
    </source>
</evidence>
<comment type="catalytic activity">
    <reaction evidence="1">
        <text>a 2'-deoxyribonucleoside 5'-phosphate + H2O = a 2'-deoxyribonucleoside + phosphate</text>
        <dbReference type="Rhea" id="RHEA:36167"/>
        <dbReference type="ChEBI" id="CHEBI:15377"/>
        <dbReference type="ChEBI" id="CHEBI:18274"/>
        <dbReference type="ChEBI" id="CHEBI:43474"/>
        <dbReference type="ChEBI" id="CHEBI:65317"/>
        <dbReference type="EC" id="3.1.3.89"/>
    </reaction>
</comment>
<evidence type="ECO:0000256" key="3">
    <source>
        <dbReference type="ARBA" id="ARBA00001941"/>
    </source>
</evidence>
<comment type="caution">
    <text evidence="9">The sequence shown here is derived from an EMBL/GenBank/DDBJ whole genome shotgun (WGS) entry which is preliminary data.</text>
</comment>
<dbReference type="EMBL" id="DTGT01000412">
    <property type="protein sequence ID" value="HGH62142.1"/>
    <property type="molecule type" value="Genomic_DNA"/>
</dbReference>
<proteinExistence type="predicted"/>
<evidence type="ECO:0000256" key="6">
    <source>
        <dbReference type="ARBA" id="ARBA00022723"/>
    </source>
</evidence>
<evidence type="ECO:0000256" key="4">
    <source>
        <dbReference type="ARBA" id="ARBA00011738"/>
    </source>
</evidence>
<comment type="subunit">
    <text evidence="4">Homodimer.</text>
</comment>
<dbReference type="AlphaFoldDB" id="A0A7C4ATM5"/>
<evidence type="ECO:0000256" key="2">
    <source>
        <dbReference type="ARBA" id="ARBA00001936"/>
    </source>
</evidence>
<dbReference type="GO" id="GO:0005737">
    <property type="term" value="C:cytoplasm"/>
    <property type="evidence" value="ECO:0007669"/>
    <property type="project" value="TreeGrafter"/>
</dbReference>
<dbReference type="SUPFAM" id="SSF109604">
    <property type="entry name" value="HD-domain/PDEase-like"/>
    <property type="match status" value="1"/>
</dbReference>
<accession>A0A7C4ATM5</accession>
<sequence length="199" mass="22897">MELNAVADFLFEVGMLKRTPRTGFQFLGTGKETVAEHSLRCAVIGYVLAKMTPGLRTERVVYMCLMHDIAEARTGDLNYVNKKYVVANEDAAVRDMTENLPFGEEIRSFLTEFNEGTTPEAVCARDADQLEMILQLKELGDLGNRYSQQWIDTAIKRLKTENGKRLARSILNTDFSGWWFKEKEDDWWVNAQRRDESEK</sequence>
<keyword evidence="7" id="KW-0378">Hydrolase</keyword>
<dbReference type="CDD" id="cd00077">
    <property type="entry name" value="HDc"/>
    <property type="match status" value="1"/>
</dbReference>
<dbReference type="GO" id="GO:0046872">
    <property type="term" value="F:metal ion binding"/>
    <property type="evidence" value="ECO:0007669"/>
    <property type="project" value="UniProtKB-KW"/>
</dbReference>
<dbReference type="GO" id="GO:0002953">
    <property type="term" value="F:5'-deoxynucleotidase activity"/>
    <property type="evidence" value="ECO:0007669"/>
    <property type="project" value="UniProtKB-EC"/>
</dbReference>
<reference evidence="9" key="1">
    <citation type="journal article" date="2020" name="mSystems">
        <title>Genome- and Community-Level Interaction Insights into Carbon Utilization and Element Cycling Functions of Hydrothermarchaeota in Hydrothermal Sediment.</title>
        <authorList>
            <person name="Zhou Z."/>
            <person name="Liu Y."/>
            <person name="Xu W."/>
            <person name="Pan J."/>
            <person name="Luo Z.H."/>
            <person name="Li M."/>
        </authorList>
    </citation>
    <scope>NUCLEOTIDE SEQUENCE [LARGE SCALE GENOMIC DNA]</scope>
    <source>
        <strain evidence="9">SpSt-769</strain>
    </source>
</reference>
<dbReference type="Pfam" id="PF13023">
    <property type="entry name" value="HD_3"/>
    <property type="match status" value="1"/>
</dbReference>